<dbReference type="Proteomes" id="UP000294621">
    <property type="component" value="Unassembled WGS sequence"/>
</dbReference>
<dbReference type="EMBL" id="SMZQ01000001">
    <property type="protein sequence ID" value="TDL41199.1"/>
    <property type="molecule type" value="Genomic_DNA"/>
</dbReference>
<dbReference type="RefSeq" id="WP_133345581.1">
    <property type="nucleotide sequence ID" value="NZ_SMZQ01000001.1"/>
</dbReference>
<sequence>MRTKRSLQAAALIAAAVLLGLLTVQGTYALWSASASAAPGTVASASFDVALSAAPSGQVTNMTLANGQSANLAINPAATLSPGTSVYGGVAITNNTNAGGTFNTTVTAGQPVMANVSGGSLAQYVTVSAKAAATAAECSATGSYAPVGSAGLVSQPVAKGGSTVFCFQASLSPAAPTTVKGQAVNITLPLTARQLCGVPGGC</sequence>
<evidence type="ECO:0000313" key="1">
    <source>
        <dbReference type="EMBL" id="TDL41199.1"/>
    </source>
</evidence>
<accession>A0A4R5Y8V0</accession>
<evidence type="ECO:0008006" key="3">
    <source>
        <dbReference type="Google" id="ProtNLM"/>
    </source>
</evidence>
<dbReference type="OrthoDB" id="4951220at2"/>
<dbReference type="AlphaFoldDB" id="A0A4R5Y8V0"/>
<name>A0A4R5Y8V0_9MICC</name>
<dbReference type="NCBIfam" id="TIGR04088">
    <property type="entry name" value="cognate_SipW"/>
    <property type="match status" value="1"/>
</dbReference>
<dbReference type="STRING" id="683150.G205_18689"/>
<dbReference type="InterPro" id="IPR023833">
    <property type="entry name" value="Signal_pept_SipW-depend-type"/>
</dbReference>
<protein>
    <recommendedName>
        <fullName evidence="3">SipW-cognate class signal peptide</fullName>
    </recommendedName>
</protein>
<evidence type="ECO:0000313" key="2">
    <source>
        <dbReference type="Proteomes" id="UP000294621"/>
    </source>
</evidence>
<gene>
    <name evidence="1" type="ORF">E2R57_00535</name>
</gene>
<proteinExistence type="predicted"/>
<organism evidence="1 2">
    <name type="scientific">Arthrobacter nitrophenolicus</name>
    <dbReference type="NCBI Taxonomy" id="683150"/>
    <lineage>
        <taxon>Bacteria</taxon>
        <taxon>Bacillati</taxon>
        <taxon>Actinomycetota</taxon>
        <taxon>Actinomycetes</taxon>
        <taxon>Micrococcales</taxon>
        <taxon>Micrococcaceae</taxon>
        <taxon>Arthrobacter</taxon>
    </lineage>
</organism>
<comment type="caution">
    <text evidence="1">The sequence shown here is derived from an EMBL/GenBank/DDBJ whole genome shotgun (WGS) entry which is preliminary data.</text>
</comment>
<reference evidence="1 2" key="1">
    <citation type="submission" date="2019-03" db="EMBL/GenBank/DDBJ databases">
        <title>Genome Sequencing and Assembly of Various Microbes Isolated from Partially Reclaimed Soil and Acid Mine Drainage (AMD) Site.</title>
        <authorList>
            <person name="Steinbock B."/>
            <person name="Bechtold R."/>
            <person name="Sevigny J.L."/>
            <person name="Thomas D."/>
            <person name="Cuthill L.R."/>
            <person name="Aveiro Johannsen E.J."/>
            <person name="Thomas K."/>
            <person name="Ghosh A."/>
        </authorList>
    </citation>
    <scope>NUCLEOTIDE SEQUENCE [LARGE SCALE GENOMIC DNA]</scope>
    <source>
        <strain evidence="1 2">S-A1</strain>
    </source>
</reference>